<feature type="transmembrane region" description="Helical" evidence="5">
    <location>
        <begin position="180"/>
        <end position="199"/>
    </location>
</feature>
<sequence length="430" mass="46372">VGPMWMIHALSVFVYAVSAPSSDYMYLNSFAKHYADGQPMDCTTQMDSNACSRAVVDVTQIQVIRGFALPVMQFFAGPALGAISDAFGRRPAVILIRIALAISTAAGAAVACFDLSVWIDFYIGFVGMIPFLPVPLAWYIDRIDHTPSIVMATALVESSCTLASVVGSMLGGFLSLKAAMLIGFLGKIICLLLAIFVLPESLPEEKRIRFTWSNLLPTAALKVLFQSPLVEKLTAIGVIDSFHYNGFYTLSSRFLMQSLAFGRHQTYLQTMVGQLSDMVWLTVGVSMLWPILGQVGILIASTVATACSDILMMLSAHPWQIYMNGLLLGGLGNMNSCVIASIAGKAASAEKQGMFQSALNLVIQVSSALGPAAFMTVYQLLDPTAPGAPSWRMTIYIIYGVLFAVPSLMLSLALRRFLPAADEYDSGFSS</sequence>
<keyword evidence="8" id="KW-1185">Reference proteome</keyword>
<name>A0A812XKG9_SYMPI</name>
<evidence type="ECO:0000256" key="1">
    <source>
        <dbReference type="ARBA" id="ARBA00004141"/>
    </source>
</evidence>
<dbReference type="SUPFAM" id="SSF103473">
    <property type="entry name" value="MFS general substrate transporter"/>
    <property type="match status" value="1"/>
</dbReference>
<dbReference type="Gene3D" id="1.20.1250.20">
    <property type="entry name" value="MFS general substrate transporter like domains"/>
    <property type="match status" value="1"/>
</dbReference>
<comment type="subcellular location">
    <subcellularLocation>
        <location evidence="1">Membrane</location>
        <topology evidence="1">Multi-pass membrane protein</topology>
    </subcellularLocation>
</comment>
<dbReference type="InterPro" id="IPR011701">
    <property type="entry name" value="MFS"/>
</dbReference>
<gene>
    <name evidence="7" type="primary">Mfsd10</name>
    <name evidence="7" type="ORF">SPIL2461_LOCUS21323</name>
</gene>
<comment type="caution">
    <text evidence="7">The sequence shown here is derived from an EMBL/GenBank/DDBJ whole genome shotgun (WGS) entry which is preliminary data.</text>
</comment>
<evidence type="ECO:0000256" key="2">
    <source>
        <dbReference type="ARBA" id="ARBA00022692"/>
    </source>
</evidence>
<feature type="signal peptide" evidence="6">
    <location>
        <begin position="1"/>
        <end position="18"/>
    </location>
</feature>
<evidence type="ECO:0000313" key="8">
    <source>
        <dbReference type="Proteomes" id="UP000649617"/>
    </source>
</evidence>
<evidence type="ECO:0000256" key="6">
    <source>
        <dbReference type="SAM" id="SignalP"/>
    </source>
</evidence>
<evidence type="ECO:0000256" key="5">
    <source>
        <dbReference type="SAM" id="Phobius"/>
    </source>
</evidence>
<evidence type="ECO:0000256" key="4">
    <source>
        <dbReference type="ARBA" id="ARBA00023136"/>
    </source>
</evidence>
<accession>A0A812XKG9</accession>
<dbReference type="InterPro" id="IPR036259">
    <property type="entry name" value="MFS_trans_sf"/>
</dbReference>
<evidence type="ECO:0000313" key="7">
    <source>
        <dbReference type="EMBL" id="CAE7741040.1"/>
    </source>
</evidence>
<keyword evidence="2 5" id="KW-0812">Transmembrane</keyword>
<dbReference type="GO" id="GO:0016020">
    <property type="term" value="C:membrane"/>
    <property type="evidence" value="ECO:0007669"/>
    <property type="project" value="UniProtKB-SubCell"/>
</dbReference>
<keyword evidence="3 5" id="KW-1133">Transmembrane helix</keyword>
<feature type="non-terminal residue" evidence="7">
    <location>
        <position position="1"/>
    </location>
</feature>
<dbReference type="GO" id="GO:0022857">
    <property type="term" value="F:transmembrane transporter activity"/>
    <property type="evidence" value="ECO:0007669"/>
    <property type="project" value="InterPro"/>
</dbReference>
<feature type="transmembrane region" description="Helical" evidence="5">
    <location>
        <begin position="94"/>
        <end position="116"/>
    </location>
</feature>
<feature type="transmembrane region" description="Helical" evidence="5">
    <location>
        <begin position="278"/>
        <end position="301"/>
    </location>
</feature>
<protein>
    <submittedName>
        <fullName evidence="7">Mfsd10 protein</fullName>
    </submittedName>
</protein>
<dbReference type="PANTHER" id="PTHR23507">
    <property type="entry name" value="ZGC:174356"/>
    <property type="match status" value="1"/>
</dbReference>
<dbReference type="Proteomes" id="UP000649617">
    <property type="component" value="Unassembled WGS sequence"/>
</dbReference>
<dbReference type="AlphaFoldDB" id="A0A812XKG9"/>
<proteinExistence type="predicted"/>
<feature type="transmembrane region" description="Helical" evidence="5">
    <location>
        <begin position="393"/>
        <end position="414"/>
    </location>
</feature>
<dbReference type="Pfam" id="PF07690">
    <property type="entry name" value="MFS_1"/>
    <property type="match status" value="1"/>
</dbReference>
<dbReference type="PANTHER" id="PTHR23507:SF1">
    <property type="entry name" value="FI18259P1-RELATED"/>
    <property type="match status" value="1"/>
</dbReference>
<dbReference type="OrthoDB" id="419616at2759"/>
<feature type="transmembrane region" description="Helical" evidence="5">
    <location>
        <begin position="152"/>
        <end position="174"/>
    </location>
</feature>
<feature type="chain" id="PRO_5032543530" evidence="6">
    <location>
        <begin position="19"/>
        <end position="430"/>
    </location>
</feature>
<feature type="transmembrane region" description="Helical" evidence="5">
    <location>
        <begin position="67"/>
        <end position="87"/>
    </location>
</feature>
<keyword evidence="6" id="KW-0732">Signal</keyword>
<feature type="transmembrane region" description="Helical" evidence="5">
    <location>
        <begin position="358"/>
        <end position="381"/>
    </location>
</feature>
<dbReference type="EMBL" id="CAJNIZ010046145">
    <property type="protein sequence ID" value="CAE7741040.1"/>
    <property type="molecule type" value="Genomic_DNA"/>
</dbReference>
<evidence type="ECO:0000256" key="3">
    <source>
        <dbReference type="ARBA" id="ARBA00022989"/>
    </source>
</evidence>
<feature type="transmembrane region" description="Helical" evidence="5">
    <location>
        <begin position="122"/>
        <end position="140"/>
    </location>
</feature>
<reference evidence="7" key="1">
    <citation type="submission" date="2021-02" db="EMBL/GenBank/DDBJ databases">
        <authorList>
            <person name="Dougan E. K."/>
            <person name="Rhodes N."/>
            <person name="Thang M."/>
            <person name="Chan C."/>
        </authorList>
    </citation>
    <scope>NUCLEOTIDE SEQUENCE</scope>
</reference>
<feature type="transmembrane region" description="Helical" evidence="5">
    <location>
        <begin position="321"/>
        <end position="346"/>
    </location>
</feature>
<keyword evidence="4 5" id="KW-0472">Membrane</keyword>
<organism evidence="7 8">
    <name type="scientific">Symbiodinium pilosum</name>
    <name type="common">Dinoflagellate</name>
    <dbReference type="NCBI Taxonomy" id="2952"/>
    <lineage>
        <taxon>Eukaryota</taxon>
        <taxon>Sar</taxon>
        <taxon>Alveolata</taxon>
        <taxon>Dinophyceae</taxon>
        <taxon>Suessiales</taxon>
        <taxon>Symbiodiniaceae</taxon>
        <taxon>Symbiodinium</taxon>
    </lineage>
</organism>